<feature type="signal peptide" evidence="20">
    <location>
        <begin position="1"/>
        <end position="23"/>
    </location>
</feature>
<protein>
    <recommendedName>
        <fullName evidence="2">non-specific serine/threonine protein kinase</fullName>
        <ecNumber evidence="2">2.7.11.1</ecNumber>
    </recommendedName>
</protein>
<evidence type="ECO:0000313" key="23">
    <source>
        <dbReference type="Proteomes" id="UP000289340"/>
    </source>
</evidence>
<keyword evidence="7 20" id="KW-0732">Signal</keyword>
<dbReference type="GO" id="GO:0016020">
    <property type="term" value="C:membrane"/>
    <property type="evidence" value="ECO:0007669"/>
    <property type="project" value="UniProtKB-SubCell"/>
</dbReference>
<dbReference type="Proteomes" id="UP000289340">
    <property type="component" value="Chromosome 13"/>
</dbReference>
<organism evidence="22 23">
    <name type="scientific">Glycine soja</name>
    <name type="common">Wild soybean</name>
    <dbReference type="NCBI Taxonomy" id="3848"/>
    <lineage>
        <taxon>Eukaryota</taxon>
        <taxon>Viridiplantae</taxon>
        <taxon>Streptophyta</taxon>
        <taxon>Embryophyta</taxon>
        <taxon>Tracheophyta</taxon>
        <taxon>Spermatophyta</taxon>
        <taxon>Magnoliopsida</taxon>
        <taxon>eudicotyledons</taxon>
        <taxon>Gunneridae</taxon>
        <taxon>Pentapetalae</taxon>
        <taxon>rosids</taxon>
        <taxon>fabids</taxon>
        <taxon>Fabales</taxon>
        <taxon>Fabaceae</taxon>
        <taxon>Papilionoideae</taxon>
        <taxon>50 kb inversion clade</taxon>
        <taxon>NPAAA clade</taxon>
        <taxon>indigoferoid/millettioid clade</taxon>
        <taxon>Phaseoleae</taxon>
        <taxon>Glycine</taxon>
        <taxon>Glycine subgen. Soja</taxon>
    </lineage>
</organism>
<dbReference type="Gene3D" id="1.10.510.10">
    <property type="entry name" value="Transferase(Phosphotransferase) domain 1"/>
    <property type="match status" value="1"/>
</dbReference>
<evidence type="ECO:0000313" key="22">
    <source>
        <dbReference type="EMBL" id="RZB70683.1"/>
    </source>
</evidence>
<dbReference type="SMR" id="A0A445HAC3"/>
<feature type="binding site" evidence="18">
    <location>
        <position position="332"/>
    </location>
    <ligand>
        <name>ATP</name>
        <dbReference type="ChEBI" id="CHEBI:30616"/>
    </ligand>
</feature>
<evidence type="ECO:0000256" key="1">
    <source>
        <dbReference type="ARBA" id="ARBA00004479"/>
    </source>
</evidence>
<comment type="catalytic activity">
    <reaction evidence="17">
        <text>L-seryl-[protein] + ATP = O-phospho-L-seryl-[protein] + ADP + H(+)</text>
        <dbReference type="Rhea" id="RHEA:17989"/>
        <dbReference type="Rhea" id="RHEA-COMP:9863"/>
        <dbReference type="Rhea" id="RHEA-COMP:11604"/>
        <dbReference type="ChEBI" id="CHEBI:15378"/>
        <dbReference type="ChEBI" id="CHEBI:29999"/>
        <dbReference type="ChEBI" id="CHEBI:30616"/>
        <dbReference type="ChEBI" id="CHEBI:83421"/>
        <dbReference type="ChEBI" id="CHEBI:456216"/>
        <dbReference type="EC" id="2.7.11.1"/>
    </reaction>
</comment>
<dbReference type="EMBL" id="QZWG01000013">
    <property type="protein sequence ID" value="RZB70683.1"/>
    <property type="molecule type" value="Genomic_DNA"/>
</dbReference>
<dbReference type="PANTHER" id="PTHR27009">
    <property type="entry name" value="RUST RESISTANCE KINASE LR10-RELATED"/>
    <property type="match status" value="1"/>
</dbReference>
<keyword evidence="14" id="KW-0675">Receptor</keyword>
<keyword evidence="6 19" id="KW-0812">Transmembrane</keyword>
<evidence type="ECO:0000256" key="12">
    <source>
        <dbReference type="ARBA" id="ARBA00023136"/>
    </source>
</evidence>
<keyword evidence="4" id="KW-0245">EGF-like domain</keyword>
<dbReference type="InterPro" id="IPR000719">
    <property type="entry name" value="Prot_kinase_dom"/>
</dbReference>
<dbReference type="InterPro" id="IPR001245">
    <property type="entry name" value="Ser-Thr/Tyr_kinase_cat_dom"/>
</dbReference>
<comment type="caution">
    <text evidence="22">The sequence shown here is derived from an EMBL/GenBank/DDBJ whole genome shotgun (WGS) entry which is preliminary data.</text>
</comment>
<evidence type="ECO:0000256" key="20">
    <source>
        <dbReference type="SAM" id="SignalP"/>
    </source>
</evidence>
<evidence type="ECO:0000256" key="8">
    <source>
        <dbReference type="ARBA" id="ARBA00022741"/>
    </source>
</evidence>
<dbReference type="Gramene" id="XM_028342046.1">
    <property type="protein sequence ID" value="XP_028197847.1"/>
    <property type="gene ID" value="LOC114382545"/>
</dbReference>
<keyword evidence="15" id="KW-0325">Glycoprotein</keyword>
<evidence type="ECO:0000256" key="5">
    <source>
        <dbReference type="ARBA" id="ARBA00022679"/>
    </source>
</evidence>
<evidence type="ECO:0000256" key="16">
    <source>
        <dbReference type="ARBA" id="ARBA00047899"/>
    </source>
</evidence>
<keyword evidence="23" id="KW-1185">Reference proteome</keyword>
<accession>A0A445HAC3</accession>
<evidence type="ECO:0000256" key="4">
    <source>
        <dbReference type="ARBA" id="ARBA00022536"/>
    </source>
</evidence>
<keyword evidence="11 19" id="KW-1133">Transmembrane helix</keyword>
<evidence type="ECO:0000256" key="18">
    <source>
        <dbReference type="PROSITE-ProRule" id="PRU10141"/>
    </source>
</evidence>
<proteinExistence type="predicted"/>
<gene>
    <name evidence="22" type="ORF">D0Y65_035589</name>
</gene>
<keyword evidence="10 18" id="KW-0067">ATP-binding</keyword>
<feature type="domain" description="Protein kinase" evidence="21">
    <location>
        <begin position="304"/>
        <end position="589"/>
    </location>
</feature>
<evidence type="ECO:0000256" key="10">
    <source>
        <dbReference type="ARBA" id="ARBA00022840"/>
    </source>
</evidence>
<evidence type="ECO:0000256" key="14">
    <source>
        <dbReference type="ARBA" id="ARBA00023170"/>
    </source>
</evidence>
<dbReference type="GO" id="GO:0005524">
    <property type="term" value="F:ATP binding"/>
    <property type="evidence" value="ECO:0007669"/>
    <property type="project" value="UniProtKB-UniRule"/>
</dbReference>
<keyword evidence="5" id="KW-0808">Transferase</keyword>
<keyword evidence="8 18" id="KW-0547">Nucleotide-binding</keyword>
<dbReference type="GO" id="GO:0004674">
    <property type="term" value="F:protein serine/threonine kinase activity"/>
    <property type="evidence" value="ECO:0007669"/>
    <property type="project" value="UniProtKB-KW"/>
</dbReference>
<comment type="catalytic activity">
    <reaction evidence="16">
        <text>L-threonyl-[protein] + ATP = O-phospho-L-threonyl-[protein] + ADP + H(+)</text>
        <dbReference type="Rhea" id="RHEA:46608"/>
        <dbReference type="Rhea" id="RHEA-COMP:11060"/>
        <dbReference type="Rhea" id="RHEA-COMP:11605"/>
        <dbReference type="ChEBI" id="CHEBI:15378"/>
        <dbReference type="ChEBI" id="CHEBI:30013"/>
        <dbReference type="ChEBI" id="CHEBI:30616"/>
        <dbReference type="ChEBI" id="CHEBI:61977"/>
        <dbReference type="ChEBI" id="CHEBI:456216"/>
        <dbReference type="EC" id="2.7.11.1"/>
    </reaction>
</comment>
<dbReference type="AlphaFoldDB" id="A0A445HAC3"/>
<dbReference type="FunFam" id="3.30.200.20:FF:000059">
    <property type="entry name" value="S-receptor-like serine/threonine-protein kinase"/>
    <property type="match status" value="1"/>
</dbReference>
<feature type="chain" id="PRO_5019183035" description="non-specific serine/threonine protein kinase" evidence="20">
    <location>
        <begin position="24"/>
        <end position="614"/>
    </location>
</feature>
<keyword evidence="13" id="KW-1015">Disulfide bond</keyword>
<evidence type="ECO:0000259" key="21">
    <source>
        <dbReference type="PROSITE" id="PS50011"/>
    </source>
</evidence>
<evidence type="ECO:0000256" key="15">
    <source>
        <dbReference type="ARBA" id="ARBA00023180"/>
    </source>
</evidence>
<dbReference type="PROSITE" id="PS00107">
    <property type="entry name" value="PROTEIN_KINASE_ATP"/>
    <property type="match status" value="1"/>
</dbReference>
<dbReference type="InterPro" id="IPR017441">
    <property type="entry name" value="Protein_kinase_ATP_BS"/>
</dbReference>
<name>A0A445HAC3_GLYSO</name>
<evidence type="ECO:0000256" key="17">
    <source>
        <dbReference type="ARBA" id="ARBA00048679"/>
    </source>
</evidence>
<reference evidence="22 23" key="1">
    <citation type="submission" date="2018-09" db="EMBL/GenBank/DDBJ databases">
        <title>A high-quality reference genome of wild soybean provides a powerful tool to mine soybean genomes.</title>
        <authorList>
            <person name="Xie M."/>
            <person name="Chung C.Y.L."/>
            <person name="Li M.-W."/>
            <person name="Wong F.-L."/>
            <person name="Chan T.-F."/>
            <person name="Lam H.-M."/>
        </authorList>
    </citation>
    <scope>NUCLEOTIDE SEQUENCE [LARGE SCALE GENOMIC DNA]</scope>
    <source>
        <strain evidence="23">cv. W05</strain>
        <tissue evidence="22">Hypocotyl of etiolated seedlings</tissue>
    </source>
</reference>
<evidence type="ECO:0000256" key="19">
    <source>
        <dbReference type="SAM" id="Phobius"/>
    </source>
</evidence>
<dbReference type="Pfam" id="PF13947">
    <property type="entry name" value="GUB_WAK_bind"/>
    <property type="match status" value="1"/>
</dbReference>
<evidence type="ECO:0000256" key="2">
    <source>
        <dbReference type="ARBA" id="ARBA00012513"/>
    </source>
</evidence>
<dbReference type="Gene3D" id="3.30.200.20">
    <property type="entry name" value="Phosphorylase Kinase, domain 1"/>
    <property type="match status" value="1"/>
</dbReference>
<dbReference type="PROSITE" id="PS50011">
    <property type="entry name" value="PROTEIN_KINASE_DOM"/>
    <property type="match status" value="1"/>
</dbReference>
<evidence type="ECO:0000256" key="11">
    <source>
        <dbReference type="ARBA" id="ARBA00022989"/>
    </source>
</evidence>
<evidence type="ECO:0000256" key="13">
    <source>
        <dbReference type="ARBA" id="ARBA00023157"/>
    </source>
</evidence>
<comment type="subcellular location">
    <subcellularLocation>
        <location evidence="1">Membrane</location>
        <topology evidence="1">Single-pass type I membrane protein</topology>
    </subcellularLocation>
</comment>
<keyword evidence="3" id="KW-0723">Serine/threonine-protein kinase</keyword>
<dbReference type="EC" id="2.7.11.1" evidence="2"/>
<dbReference type="FunFam" id="1.10.510.10:FF:000590">
    <property type="entry name" value="PR5-like receptor kinase"/>
    <property type="match status" value="1"/>
</dbReference>
<evidence type="ECO:0000256" key="7">
    <source>
        <dbReference type="ARBA" id="ARBA00022729"/>
    </source>
</evidence>
<evidence type="ECO:0000256" key="6">
    <source>
        <dbReference type="ARBA" id="ARBA00022692"/>
    </source>
</evidence>
<dbReference type="InterPro" id="IPR011009">
    <property type="entry name" value="Kinase-like_dom_sf"/>
</dbReference>
<dbReference type="Pfam" id="PF07714">
    <property type="entry name" value="PK_Tyr_Ser-Thr"/>
    <property type="match status" value="1"/>
</dbReference>
<sequence length="614" mass="69333">MLQENSILITLLQMLLLIRNGNGQNECKKLSCGPGQPLIRFPFQLVKGIKDECANPGFCLYCTDKKETMVVLSTIEFRVYTIHYESNFFMLTDPENCLPNKFLQIDNFFLQHNQLELGLFGDERTNNLSFFNCSSVGLRHLRKQVYGSDFSNQQDMISCPIFVSESYDSVLGLDLTSCTKMFDTTSPVTAYDLQLNILIMRWSIPNCTKCEAKGKRCKWKNNSNTEADIECVDCKRKRIHVPQSFIFATTGSILLGLVAIVIFKIALYFRQKEEDQARVAKFLEDYRAEKPARFTYADLKRITGGFKEKLGEGAHGAVFRGKLSNEILVAVKILNNTEGEGKEFINEVGIMGKIHHINVVRLLGFCAEGFHRALVYNLFPNGSLQRFIVPPDDKDHFLGWEKLQQIALGIAKGIEYLHEGCNQPIIHFDINPHNVLLDDNFTPKISDFGLAKLCSKNPSLVSMTAARGTLGYIAPEVFSKNFGNVSYKSDIYSYGMLLLEMVGGRKNVAMSSAQDFHVLYPDWIHNLIDGDVHIHVEDECDIKIAKKLAIVGLWCIQWQPVNRPSIKSVIQMLETGGESQLNVPPNPFQSTTSTITGGHTRVTRRPLELEVIQE</sequence>
<feature type="transmembrane region" description="Helical" evidence="19">
    <location>
        <begin position="245"/>
        <end position="269"/>
    </location>
</feature>
<keyword evidence="12 19" id="KW-0472">Membrane</keyword>
<keyword evidence="9 22" id="KW-0418">Kinase</keyword>
<dbReference type="InterPro" id="IPR045874">
    <property type="entry name" value="LRK10/LRL21-25-like"/>
</dbReference>
<evidence type="ECO:0000256" key="3">
    <source>
        <dbReference type="ARBA" id="ARBA00022527"/>
    </source>
</evidence>
<evidence type="ECO:0000256" key="9">
    <source>
        <dbReference type="ARBA" id="ARBA00022777"/>
    </source>
</evidence>
<dbReference type="SUPFAM" id="SSF56112">
    <property type="entry name" value="Protein kinase-like (PK-like)"/>
    <property type="match status" value="1"/>
</dbReference>
<dbReference type="InterPro" id="IPR025287">
    <property type="entry name" value="WAK_GUB"/>
</dbReference>
<dbReference type="GO" id="GO:0030247">
    <property type="term" value="F:polysaccharide binding"/>
    <property type="evidence" value="ECO:0007669"/>
    <property type="project" value="InterPro"/>
</dbReference>